<name>A0A067SST3_GALM3</name>
<dbReference type="HOGENOM" id="CLU_2638226_0_0_1"/>
<accession>A0A067SST3</accession>
<reference evidence="2" key="1">
    <citation type="journal article" date="2014" name="Proc. Natl. Acad. Sci. U.S.A.">
        <title>Extensive sampling of basidiomycete genomes demonstrates inadequacy of the white-rot/brown-rot paradigm for wood decay fungi.</title>
        <authorList>
            <person name="Riley R."/>
            <person name="Salamov A.A."/>
            <person name="Brown D.W."/>
            <person name="Nagy L.G."/>
            <person name="Floudas D."/>
            <person name="Held B.W."/>
            <person name="Levasseur A."/>
            <person name="Lombard V."/>
            <person name="Morin E."/>
            <person name="Otillar R."/>
            <person name="Lindquist E.A."/>
            <person name="Sun H."/>
            <person name="LaButti K.M."/>
            <person name="Schmutz J."/>
            <person name="Jabbour D."/>
            <person name="Luo H."/>
            <person name="Baker S.E."/>
            <person name="Pisabarro A.G."/>
            <person name="Walton J.D."/>
            <person name="Blanchette R.A."/>
            <person name="Henrissat B."/>
            <person name="Martin F."/>
            <person name="Cullen D."/>
            <person name="Hibbett D.S."/>
            <person name="Grigoriev I.V."/>
        </authorList>
    </citation>
    <scope>NUCLEOTIDE SEQUENCE [LARGE SCALE GENOMIC DNA]</scope>
    <source>
        <strain evidence="2">CBS 339.88</strain>
    </source>
</reference>
<evidence type="ECO:0000313" key="2">
    <source>
        <dbReference type="Proteomes" id="UP000027222"/>
    </source>
</evidence>
<organism evidence="1 2">
    <name type="scientific">Galerina marginata (strain CBS 339.88)</name>
    <dbReference type="NCBI Taxonomy" id="685588"/>
    <lineage>
        <taxon>Eukaryota</taxon>
        <taxon>Fungi</taxon>
        <taxon>Dikarya</taxon>
        <taxon>Basidiomycota</taxon>
        <taxon>Agaricomycotina</taxon>
        <taxon>Agaricomycetes</taxon>
        <taxon>Agaricomycetidae</taxon>
        <taxon>Agaricales</taxon>
        <taxon>Agaricineae</taxon>
        <taxon>Strophariaceae</taxon>
        <taxon>Galerina</taxon>
    </lineage>
</organism>
<gene>
    <name evidence="1" type="ORF">GALMADRAFT_254802</name>
</gene>
<proteinExistence type="predicted"/>
<evidence type="ECO:0000313" key="1">
    <source>
        <dbReference type="EMBL" id="KDR70754.1"/>
    </source>
</evidence>
<dbReference type="Proteomes" id="UP000027222">
    <property type="component" value="Unassembled WGS sequence"/>
</dbReference>
<dbReference type="STRING" id="685588.A0A067SST3"/>
<dbReference type="EMBL" id="KL142396">
    <property type="protein sequence ID" value="KDR70754.1"/>
    <property type="molecule type" value="Genomic_DNA"/>
</dbReference>
<keyword evidence="2" id="KW-1185">Reference proteome</keyword>
<dbReference type="AlphaFoldDB" id="A0A067SST3"/>
<protein>
    <submittedName>
        <fullName evidence="1">Uncharacterized protein</fullName>
    </submittedName>
</protein>
<dbReference type="OrthoDB" id="3236755at2759"/>
<sequence>MPVSMVDERAMSVVTRLNAPKGWRQKVSTMSNHLAIRGFNQMDEKGTPRKPVTVNCRDIRATINQRTASSKKLRMSY</sequence>